<keyword evidence="2" id="KW-1185">Reference proteome</keyword>
<gene>
    <name evidence="1" type="ORF">32HC_2</name>
</gene>
<evidence type="ECO:0000313" key="2">
    <source>
        <dbReference type="Proteomes" id="UP000201080"/>
    </source>
</evidence>
<dbReference type="KEGG" id="vg:18505965"/>
<sequence length="108" mass="11643">MNEIEISTHPDTFAMTRFGQIGSPPAFGSGLLLTTVNPIILVRAEDVGASLRPSGDDTYGGVVATVTPDGMFRIDSASGSWVWELFPARFDDDSDPYGPACYVAVWRD</sequence>
<reference evidence="1 2" key="1">
    <citation type="journal article" date="2014" name="Genome Announc.">
        <title>Complete genome sequences of nine mycobacteriophages.</title>
        <authorList>
            <person name="Franceschelli J.J."/>
            <person name="Suarez C.A."/>
            <person name="Teran L."/>
            <person name="Raya R.R."/>
            <person name="Morbidoni H.R."/>
        </authorList>
    </citation>
    <scope>NUCLEOTIDE SEQUENCE [LARGE SCALE GENOMIC DNA]</scope>
</reference>
<organism evidence="1 2">
    <name type="scientific">Mycobacterium phage 32HC</name>
    <dbReference type="NCBI Taxonomy" id="1445729"/>
    <lineage>
        <taxon>Viruses</taxon>
        <taxon>Duplodnaviria</taxon>
        <taxon>Heunggongvirae</taxon>
        <taxon>Uroviricota</taxon>
        <taxon>Caudoviricetes</taxon>
        <taxon>Trigintaduovirus</taxon>
        <taxon>Trigintaduovirus 32HC</taxon>
    </lineage>
</organism>
<accession>W8EH82</accession>
<dbReference type="RefSeq" id="YP_009009473.1">
    <property type="nucleotide sequence ID" value="NC_023602.1"/>
</dbReference>
<dbReference type="Proteomes" id="UP000201080">
    <property type="component" value="Segment"/>
</dbReference>
<evidence type="ECO:0000313" key="1">
    <source>
        <dbReference type="EMBL" id="AHJ86280.1"/>
    </source>
</evidence>
<dbReference type="EMBL" id="KJ028219">
    <property type="protein sequence ID" value="AHJ86280.1"/>
    <property type="molecule type" value="Genomic_DNA"/>
</dbReference>
<proteinExistence type="predicted"/>
<protein>
    <submittedName>
        <fullName evidence="1">Uncharacterized protein</fullName>
    </submittedName>
</protein>
<name>W8EH82_9CAUD</name>